<evidence type="ECO:0000313" key="1">
    <source>
        <dbReference type="EMBL" id="KHG09602.1"/>
    </source>
</evidence>
<keyword evidence="2" id="KW-1185">Reference proteome</keyword>
<proteinExistence type="predicted"/>
<sequence length="60" mass="6530">MESSSNPSTKPFCYSISSQLACPIENSSPQIEHSCVLGFAGGWFSVELPSSNFGFLWLAR</sequence>
<evidence type="ECO:0000313" key="2">
    <source>
        <dbReference type="Proteomes" id="UP000032142"/>
    </source>
</evidence>
<protein>
    <submittedName>
        <fullName evidence="1">Uncharacterized protein</fullName>
    </submittedName>
</protein>
<gene>
    <name evidence="1" type="ORF">F383_12583</name>
</gene>
<reference evidence="2" key="1">
    <citation type="submission" date="2014-09" db="EMBL/GenBank/DDBJ databases">
        <authorList>
            <person name="Mudge J."/>
            <person name="Ramaraj T."/>
            <person name="Lindquist I.E."/>
            <person name="Bharti A.K."/>
            <person name="Sundararajan A."/>
            <person name="Cameron C.T."/>
            <person name="Woodward J.E."/>
            <person name="May G.D."/>
            <person name="Brubaker C."/>
            <person name="Broadhvest J."/>
            <person name="Wilkins T.A."/>
        </authorList>
    </citation>
    <scope>NUCLEOTIDE SEQUENCE</scope>
    <source>
        <strain evidence="2">cv. AKA8401</strain>
    </source>
</reference>
<organism evidence="1 2">
    <name type="scientific">Gossypium arboreum</name>
    <name type="common">Tree cotton</name>
    <name type="synonym">Gossypium nanking</name>
    <dbReference type="NCBI Taxonomy" id="29729"/>
    <lineage>
        <taxon>Eukaryota</taxon>
        <taxon>Viridiplantae</taxon>
        <taxon>Streptophyta</taxon>
        <taxon>Embryophyta</taxon>
        <taxon>Tracheophyta</taxon>
        <taxon>Spermatophyta</taxon>
        <taxon>Magnoliopsida</taxon>
        <taxon>eudicotyledons</taxon>
        <taxon>Gunneridae</taxon>
        <taxon>Pentapetalae</taxon>
        <taxon>rosids</taxon>
        <taxon>malvids</taxon>
        <taxon>Malvales</taxon>
        <taxon>Malvaceae</taxon>
        <taxon>Malvoideae</taxon>
        <taxon>Gossypium</taxon>
    </lineage>
</organism>
<name>A0A0B0NAB0_GOSAR</name>
<dbReference type="EMBL" id="KN391586">
    <property type="protein sequence ID" value="KHG09602.1"/>
    <property type="molecule type" value="Genomic_DNA"/>
</dbReference>
<accession>A0A0B0NAB0</accession>
<dbReference type="Proteomes" id="UP000032142">
    <property type="component" value="Unassembled WGS sequence"/>
</dbReference>
<dbReference type="AlphaFoldDB" id="A0A0B0NAB0"/>